<dbReference type="GO" id="GO:1990782">
    <property type="term" value="F:protein tyrosine kinase binding"/>
    <property type="evidence" value="ECO:0007669"/>
    <property type="project" value="TreeGrafter"/>
</dbReference>
<keyword evidence="1" id="KW-0472">Membrane</keyword>
<dbReference type="PANTHER" id="PTHR11422">
    <property type="entry name" value="T-CELL SURFACE GLYCOPROTEIN CD4"/>
    <property type="match status" value="1"/>
</dbReference>
<accession>A0AAW0PIG8</accession>
<feature type="chain" id="PRO_5043676522" description="Ig-like domain-containing protein" evidence="2">
    <location>
        <begin position="24"/>
        <end position="251"/>
    </location>
</feature>
<comment type="caution">
    <text evidence="4">The sequence shown here is derived from an EMBL/GenBank/DDBJ whole genome shotgun (WGS) entry which is preliminary data.</text>
</comment>
<dbReference type="AlphaFoldDB" id="A0AAW0PIG8"/>
<reference evidence="5" key="1">
    <citation type="submission" date="2024-04" db="EMBL/GenBank/DDBJ databases">
        <title>Salinicola lusitanus LLJ914,a marine bacterium isolated from the Okinawa Trough.</title>
        <authorList>
            <person name="Li J."/>
        </authorList>
    </citation>
    <scope>NUCLEOTIDE SEQUENCE [LARGE SCALE GENOMIC DNA]</scope>
</reference>
<dbReference type="PANTHER" id="PTHR11422:SF5">
    <property type="entry name" value="DIVERSE IMMUNOGLOBULIN DOMAIN-CONTAINING PROTEIN 1.1 ISOFORM X1-RELATED"/>
    <property type="match status" value="1"/>
</dbReference>
<dbReference type="SUPFAM" id="SSF48726">
    <property type="entry name" value="Immunoglobulin"/>
    <property type="match status" value="1"/>
</dbReference>
<evidence type="ECO:0000313" key="4">
    <source>
        <dbReference type="EMBL" id="KAK7925853.1"/>
    </source>
</evidence>
<evidence type="ECO:0000256" key="1">
    <source>
        <dbReference type="SAM" id="Phobius"/>
    </source>
</evidence>
<dbReference type="GO" id="GO:0042110">
    <property type="term" value="P:T cell activation"/>
    <property type="evidence" value="ECO:0007669"/>
    <property type="project" value="TreeGrafter"/>
</dbReference>
<evidence type="ECO:0000259" key="3">
    <source>
        <dbReference type="PROSITE" id="PS50835"/>
    </source>
</evidence>
<dbReference type="Gene3D" id="2.60.40.10">
    <property type="entry name" value="Immunoglobulins"/>
    <property type="match status" value="1"/>
</dbReference>
<dbReference type="EMBL" id="JBBPFD010000005">
    <property type="protein sequence ID" value="KAK7925853.1"/>
    <property type="molecule type" value="Genomic_DNA"/>
</dbReference>
<keyword evidence="1" id="KW-1133">Transmembrane helix</keyword>
<dbReference type="GO" id="GO:0009897">
    <property type="term" value="C:external side of plasma membrane"/>
    <property type="evidence" value="ECO:0007669"/>
    <property type="project" value="TreeGrafter"/>
</dbReference>
<dbReference type="GO" id="GO:0070374">
    <property type="term" value="P:positive regulation of ERK1 and ERK2 cascade"/>
    <property type="evidence" value="ECO:0007669"/>
    <property type="project" value="TreeGrafter"/>
</dbReference>
<feature type="signal peptide" evidence="2">
    <location>
        <begin position="1"/>
        <end position="23"/>
    </location>
</feature>
<evidence type="ECO:0000313" key="5">
    <source>
        <dbReference type="Proteomes" id="UP001460270"/>
    </source>
</evidence>
<evidence type="ECO:0000256" key="2">
    <source>
        <dbReference type="SAM" id="SignalP"/>
    </source>
</evidence>
<dbReference type="GO" id="GO:0042289">
    <property type="term" value="F:MHC class II protein binding"/>
    <property type="evidence" value="ECO:0007669"/>
    <property type="project" value="TreeGrafter"/>
</dbReference>
<sequence length="251" mass="28737">MELNNVFVVFCLCLLQLRGVCLARIYYYNRTGADVTLTCDDVKHHGPNCSKVDWKHYRRDLVNTVVVSKGQNSRWSSRLTLNSDCSVTIKNITEADYGRYFCGDWNSTVDEYESRTFIYLSVLSVKPSFSQASPGRLTLQCTLWKYHQYFARLSCEPDSFRWLDINGLVLSGDGVTQQNCQSNLTVKLQNPQLFTCQYLEDGSVLVSAEDNLKDKSDWWWFLVNALGWAALIGSAVVVFICIRDKSKRDDL</sequence>
<dbReference type="InterPro" id="IPR036179">
    <property type="entry name" value="Ig-like_dom_sf"/>
</dbReference>
<feature type="domain" description="Ig-like" evidence="3">
    <location>
        <begin position="32"/>
        <end position="102"/>
    </location>
</feature>
<name>A0AAW0PIG8_9GOBI</name>
<feature type="transmembrane region" description="Helical" evidence="1">
    <location>
        <begin position="218"/>
        <end position="242"/>
    </location>
</feature>
<dbReference type="GO" id="GO:0045121">
    <property type="term" value="C:membrane raft"/>
    <property type="evidence" value="ECO:0007669"/>
    <property type="project" value="TreeGrafter"/>
</dbReference>
<organism evidence="4 5">
    <name type="scientific">Mugilogobius chulae</name>
    <name type="common">yellowstripe goby</name>
    <dbReference type="NCBI Taxonomy" id="88201"/>
    <lineage>
        <taxon>Eukaryota</taxon>
        <taxon>Metazoa</taxon>
        <taxon>Chordata</taxon>
        <taxon>Craniata</taxon>
        <taxon>Vertebrata</taxon>
        <taxon>Euteleostomi</taxon>
        <taxon>Actinopterygii</taxon>
        <taxon>Neopterygii</taxon>
        <taxon>Teleostei</taxon>
        <taxon>Neoteleostei</taxon>
        <taxon>Acanthomorphata</taxon>
        <taxon>Gobiaria</taxon>
        <taxon>Gobiiformes</taxon>
        <taxon>Gobioidei</taxon>
        <taxon>Gobiidae</taxon>
        <taxon>Gobionellinae</taxon>
        <taxon>Mugilogobius</taxon>
    </lineage>
</organism>
<protein>
    <recommendedName>
        <fullName evidence="3">Ig-like domain-containing protein</fullName>
    </recommendedName>
</protein>
<gene>
    <name evidence="4" type="ORF">WMY93_008163</name>
</gene>
<keyword evidence="2" id="KW-0732">Signal</keyword>
<dbReference type="InterPro" id="IPR007110">
    <property type="entry name" value="Ig-like_dom"/>
</dbReference>
<proteinExistence type="predicted"/>
<dbReference type="Proteomes" id="UP001460270">
    <property type="component" value="Unassembled WGS sequence"/>
</dbReference>
<keyword evidence="1" id="KW-0812">Transmembrane</keyword>
<dbReference type="InterPro" id="IPR013783">
    <property type="entry name" value="Ig-like_fold"/>
</dbReference>
<keyword evidence="5" id="KW-1185">Reference proteome</keyword>
<dbReference type="GO" id="GO:0035723">
    <property type="term" value="P:interleukin-15-mediated signaling pathway"/>
    <property type="evidence" value="ECO:0007669"/>
    <property type="project" value="TreeGrafter"/>
</dbReference>
<dbReference type="PROSITE" id="PS50835">
    <property type="entry name" value="IG_LIKE"/>
    <property type="match status" value="1"/>
</dbReference>